<reference evidence="1 2" key="1">
    <citation type="submission" date="2018-05" db="EMBL/GenBank/DDBJ databases">
        <title>Genomic Encyclopedia of Type Strains, Phase IV (KMG-V): Genome sequencing to study the core and pangenomes of soil and plant-associated prokaryotes.</title>
        <authorList>
            <person name="Whitman W."/>
        </authorList>
    </citation>
    <scope>NUCLEOTIDE SEQUENCE [LARGE SCALE GENOMIC DNA]</scope>
    <source>
        <strain evidence="1 2">PNA 200-10</strain>
    </source>
</reference>
<dbReference type="STRING" id="574096.HA38_18250"/>
<name>A0A2V2BI66_9GAMM</name>
<dbReference type="Proteomes" id="UP000245981">
    <property type="component" value="Unassembled WGS sequence"/>
</dbReference>
<dbReference type="EMBL" id="QGHF01000003">
    <property type="protein sequence ID" value="PWK98428.1"/>
    <property type="molecule type" value="Genomic_DNA"/>
</dbReference>
<accession>A0A2V2BI66</accession>
<evidence type="ECO:0000313" key="2">
    <source>
        <dbReference type="Proteomes" id="UP000245981"/>
    </source>
</evidence>
<dbReference type="NCBIfam" id="TIGR03495">
    <property type="entry name" value="phage_LysB"/>
    <property type="match status" value="1"/>
</dbReference>
<gene>
    <name evidence="1" type="ORF">C7431_103193</name>
</gene>
<dbReference type="InterPro" id="IPR020000">
    <property type="entry name" value="Phage_P2_LysB"/>
</dbReference>
<evidence type="ECO:0000313" key="1">
    <source>
        <dbReference type="EMBL" id="PWK98428.1"/>
    </source>
</evidence>
<proteinExistence type="predicted"/>
<sequence length="143" mass="15809">MRLVAAAIALLLSALVLTGWRLSVMTHQRDEAQHRVSTLAADISRRDTALAQLNADMQATRKREAALRLQQNQASAQALHRETTIRRETDANPALRAWSAAALPADVIRLHSRPAFSNARDYLDWLSTRDKLPHSGEQPANAG</sequence>
<organism evidence="1 2">
    <name type="scientific">Pantoea allii</name>
    <dbReference type="NCBI Taxonomy" id="574096"/>
    <lineage>
        <taxon>Bacteria</taxon>
        <taxon>Pseudomonadati</taxon>
        <taxon>Pseudomonadota</taxon>
        <taxon>Gammaproteobacteria</taxon>
        <taxon>Enterobacterales</taxon>
        <taxon>Erwiniaceae</taxon>
        <taxon>Pantoea</taxon>
    </lineage>
</organism>
<comment type="caution">
    <text evidence="1">The sequence shown here is derived from an EMBL/GenBank/DDBJ whole genome shotgun (WGS) entry which is preliminary data.</text>
</comment>
<protein>
    <submittedName>
        <fullName evidence="1">LysB family phage lysis regulatory protein</fullName>
    </submittedName>
</protein>
<dbReference type="AlphaFoldDB" id="A0A2V2BI66"/>